<organism evidence="1 2">
    <name type="scientific">Acaulospora colombiana</name>
    <dbReference type="NCBI Taxonomy" id="27376"/>
    <lineage>
        <taxon>Eukaryota</taxon>
        <taxon>Fungi</taxon>
        <taxon>Fungi incertae sedis</taxon>
        <taxon>Mucoromycota</taxon>
        <taxon>Glomeromycotina</taxon>
        <taxon>Glomeromycetes</taxon>
        <taxon>Diversisporales</taxon>
        <taxon>Acaulosporaceae</taxon>
        <taxon>Acaulospora</taxon>
    </lineage>
</organism>
<evidence type="ECO:0000313" key="1">
    <source>
        <dbReference type="EMBL" id="CAG8757648.1"/>
    </source>
</evidence>
<comment type="caution">
    <text evidence="1">The sequence shown here is derived from an EMBL/GenBank/DDBJ whole genome shotgun (WGS) entry which is preliminary data.</text>
</comment>
<proteinExistence type="predicted"/>
<dbReference type="Proteomes" id="UP000789525">
    <property type="component" value="Unassembled WGS sequence"/>
</dbReference>
<gene>
    <name evidence="1" type="ORF">ACOLOM_LOCUS13043</name>
</gene>
<dbReference type="EMBL" id="CAJVPT010056958">
    <property type="protein sequence ID" value="CAG8757648.1"/>
    <property type="molecule type" value="Genomic_DNA"/>
</dbReference>
<accession>A0ACA9QLV6</accession>
<sequence>SESSRRSPRDPGTDEEDHKDSRRSSHRRRKKHSASDEDRDEERPRRRERTRYRSPKRSKDRTKEDDTSVQGESLDKSKRHRTYEEKAELSHSKLSERRPRDRENDAGVDTPPQEASTSRRPQHRQNEKKLPSKDDRSRLLDEDVDDKISDILEDGAPAYSSKMDKYFSKDYDPRLDVSSALSATDGFIPPGAFDNWDYMLQVVRQRREEKEEKKRLEKLYGSDSSSKKKKAKSTNENMVSGEMAELLSMQYTKRGAVREWDEGKK</sequence>
<keyword evidence="2" id="KW-1185">Reference proteome</keyword>
<evidence type="ECO:0000313" key="2">
    <source>
        <dbReference type="Proteomes" id="UP000789525"/>
    </source>
</evidence>
<reference evidence="1" key="1">
    <citation type="submission" date="2021-06" db="EMBL/GenBank/DDBJ databases">
        <authorList>
            <person name="Kallberg Y."/>
            <person name="Tangrot J."/>
            <person name="Rosling A."/>
        </authorList>
    </citation>
    <scope>NUCLEOTIDE SEQUENCE</scope>
    <source>
        <strain evidence="1">CL356</strain>
    </source>
</reference>
<protein>
    <submittedName>
        <fullName evidence="1">16271_t:CDS:1</fullName>
    </submittedName>
</protein>
<feature type="non-terminal residue" evidence="1">
    <location>
        <position position="1"/>
    </location>
</feature>
<name>A0ACA9QLV6_9GLOM</name>